<evidence type="ECO:0000313" key="1">
    <source>
        <dbReference type="EMBL" id="KAK9798899.1"/>
    </source>
</evidence>
<accession>A0AAW1NV17</accession>
<dbReference type="AlphaFoldDB" id="A0AAW1NV17"/>
<dbReference type="EMBL" id="JALJOQ010000095">
    <property type="protein sequence ID" value="KAK9798899.1"/>
    <property type="molecule type" value="Genomic_DNA"/>
</dbReference>
<dbReference type="Proteomes" id="UP001465755">
    <property type="component" value="Unassembled WGS sequence"/>
</dbReference>
<gene>
    <name evidence="1" type="ORF">WJX73_004127</name>
</gene>
<evidence type="ECO:0000313" key="2">
    <source>
        <dbReference type="Proteomes" id="UP001465755"/>
    </source>
</evidence>
<organism evidence="1 2">
    <name type="scientific">Symbiochloris irregularis</name>
    <dbReference type="NCBI Taxonomy" id="706552"/>
    <lineage>
        <taxon>Eukaryota</taxon>
        <taxon>Viridiplantae</taxon>
        <taxon>Chlorophyta</taxon>
        <taxon>core chlorophytes</taxon>
        <taxon>Trebouxiophyceae</taxon>
        <taxon>Trebouxiales</taxon>
        <taxon>Trebouxiaceae</taxon>
        <taxon>Symbiochloris</taxon>
    </lineage>
</organism>
<proteinExistence type="predicted"/>
<evidence type="ECO:0008006" key="3">
    <source>
        <dbReference type="Google" id="ProtNLM"/>
    </source>
</evidence>
<comment type="caution">
    <text evidence="1">The sequence shown here is derived from an EMBL/GenBank/DDBJ whole genome shotgun (WGS) entry which is preliminary data.</text>
</comment>
<keyword evidence="2" id="KW-1185">Reference proteome</keyword>
<protein>
    <recommendedName>
        <fullName evidence="3">UBA domain-containing protein</fullName>
    </recommendedName>
</protein>
<reference evidence="1 2" key="1">
    <citation type="journal article" date="2024" name="Nat. Commun.">
        <title>Phylogenomics reveals the evolutionary origins of lichenization in chlorophyte algae.</title>
        <authorList>
            <person name="Puginier C."/>
            <person name="Libourel C."/>
            <person name="Otte J."/>
            <person name="Skaloud P."/>
            <person name="Haon M."/>
            <person name="Grisel S."/>
            <person name="Petersen M."/>
            <person name="Berrin J.G."/>
            <person name="Delaux P.M."/>
            <person name="Dal Grande F."/>
            <person name="Keller J."/>
        </authorList>
    </citation>
    <scope>NUCLEOTIDE SEQUENCE [LARGE SCALE GENOMIC DNA]</scope>
    <source>
        <strain evidence="1 2">SAG 2036</strain>
    </source>
</reference>
<name>A0AAW1NV17_9CHLO</name>
<sequence>MAADKLISTVEELGFDCSRATKAALKRVCNHSEARQVVEWLANTLQKGAQAGANLSVDSSGQGLITAYRPAPIALSQGTAKQNGAAEMQTEGVLARLQAAIADQMECQALLQAEAACSPVQAQAEPPPSQTFPTLPWLRSRAQQGALLGQLSAACADHAEMDTLTVVEASLDHEVARWQGRLRDQQAQKQHLQGQWDRERRAQQAVADRCSVLAQSASTLSALALEVERIGAASEHRLAATKSAVQRLQEPHPVLAGLEHSLWQAHGRDDAGQMTTPPPILEQLQQLRVDTHAAESDMQAAIQAVQQAAPGMWAAMEGQHAALFRTKAVQAPELRSSGQAAALERTQVAAAKVAAEAGSLARQHAVYKQQEEQAHPQQRKMLDLFFTDPEALKALLDTSATAKAEPVLGF</sequence>